<reference evidence="3" key="1">
    <citation type="submission" date="2022-11" db="UniProtKB">
        <authorList>
            <consortium name="WormBaseParasite"/>
        </authorList>
    </citation>
    <scope>IDENTIFICATION</scope>
</reference>
<name>A0A914VTB2_9BILA</name>
<keyword evidence="2" id="KW-1185">Reference proteome</keyword>
<keyword evidence="1" id="KW-0732">Signal</keyword>
<evidence type="ECO:0000313" key="3">
    <source>
        <dbReference type="WBParaSite" id="PSAMB.scaffold250size61370.g3811.t1"/>
    </source>
</evidence>
<dbReference type="Proteomes" id="UP000887566">
    <property type="component" value="Unplaced"/>
</dbReference>
<feature type="signal peptide" evidence="1">
    <location>
        <begin position="1"/>
        <end position="19"/>
    </location>
</feature>
<evidence type="ECO:0000256" key="1">
    <source>
        <dbReference type="SAM" id="SignalP"/>
    </source>
</evidence>
<evidence type="ECO:0000313" key="2">
    <source>
        <dbReference type="Proteomes" id="UP000887566"/>
    </source>
</evidence>
<proteinExistence type="predicted"/>
<dbReference type="WBParaSite" id="PSAMB.scaffold250size61370.g3811.t1">
    <property type="protein sequence ID" value="PSAMB.scaffold250size61370.g3811.t1"/>
    <property type="gene ID" value="PSAMB.scaffold250size61370.g3811"/>
</dbReference>
<feature type="chain" id="PRO_5037322376" evidence="1">
    <location>
        <begin position="20"/>
        <end position="79"/>
    </location>
</feature>
<organism evidence="2 3">
    <name type="scientific">Plectus sambesii</name>
    <dbReference type="NCBI Taxonomy" id="2011161"/>
    <lineage>
        <taxon>Eukaryota</taxon>
        <taxon>Metazoa</taxon>
        <taxon>Ecdysozoa</taxon>
        <taxon>Nematoda</taxon>
        <taxon>Chromadorea</taxon>
        <taxon>Plectida</taxon>
        <taxon>Plectina</taxon>
        <taxon>Plectoidea</taxon>
        <taxon>Plectidae</taxon>
        <taxon>Plectus</taxon>
    </lineage>
</organism>
<dbReference type="AlphaFoldDB" id="A0A914VTB2"/>
<accession>A0A914VTB2</accession>
<protein>
    <submittedName>
        <fullName evidence="3">Uncharacterized protein</fullName>
    </submittedName>
</protein>
<sequence length="79" mass="7800">MSSQNVAIALLLLVAIAAAAPQGGLIPGPPSKTIATAGESNGNSTGQLVGCAALPTQSQCILCKCVWQNTQCVGSTSIC</sequence>